<reference evidence="1 2" key="1">
    <citation type="submission" date="2020-08" db="EMBL/GenBank/DDBJ databases">
        <title>Genomic Encyclopedia of Type Strains, Phase III (KMG-III): the genomes of soil and plant-associated and newly described type strains.</title>
        <authorList>
            <person name="Whitman W."/>
        </authorList>
    </citation>
    <scope>NUCLEOTIDE SEQUENCE [LARGE SCALE GENOMIC DNA]</scope>
    <source>
        <strain evidence="1 2">CECT 8840</strain>
    </source>
</reference>
<protein>
    <submittedName>
        <fullName evidence="1">Uncharacterized protein</fullName>
    </submittedName>
</protein>
<gene>
    <name evidence="1" type="ORF">FHS44_001993</name>
</gene>
<comment type="caution">
    <text evidence="1">The sequence shown here is derived from an EMBL/GenBank/DDBJ whole genome shotgun (WGS) entry which is preliminary data.</text>
</comment>
<proteinExistence type="predicted"/>
<dbReference type="RefSeq" id="WP_184713645.1">
    <property type="nucleotide sequence ID" value="NZ_JACHJP010000002.1"/>
</dbReference>
<evidence type="ECO:0000313" key="2">
    <source>
        <dbReference type="Proteomes" id="UP000552644"/>
    </source>
</evidence>
<dbReference type="AlphaFoldDB" id="A0A7W7VLS6"/>
<dbReference type="Gene3D" id="1.10.8.50">
    <property type="match status" value="1"/>
</dbReference>
<dbReference type="Proteomes" id="UP000552644">
    <property type="component" value="Unassembled WGS sequence"/>
</dbReference>
<name>A0A7W7VLS6_9ACTN</name>
<keyword evidence="2" id="KW-1185">Reference proteome</keyword>
<accession>A0A7W7VLS6</accession>
<organism evidence="1 2">
    <name type="scientific">Streptosporangium saharense</name>
    <dbReference type="NCBI Taxonomy" id="1706840"/>
    <lineage>
        <taxon>Bacteria</taxon>
        <taxon>Bacillati</taxon>
        <taxon>Actinomycetota</taxon>
        <taxon>Actinomycetes</taxon>
        <taxon>Streptosporangiales</taxon>
        <taxon>Streptosporangiaceae</taxon>
        <taxon>Streptosporangium</taxon>
    </lineage>
</organism>
<dbReference type="EMBL" id="JACHJP010000002">
    <property type="protein sequence ID" value="MBB4914908.1"/>
    <property type="molecule type" value="Genomic_DNA"/>
</dbReference>
<sequence length="51" mass="5343">MSHHLDTPLATKNSGPARVAALMATRGVSVKRRVGGVGELQRERLSSAVSS</sequence>
<evidence type="ECO:0000313" key="1">
    <source>
        <dbReference type="EMBL" id="MBB4914908.1"/>
    </source>
</evidence>